<sequence>MAFISRYCAAADMQRMLPVEKLSAASACRCPHTIAPARGTGQTVVVYPQEPARRRPRPWPRSSLTSIPLREPRK</sequence>
<keyword evidence="3" id="KW-1185">Reference proteome</keyword>
<dbReference type="Proteomes" id="UP000256690">
    <property type="component" value="Unassembled WGS sequence"/>
</dbReference>
<evidence type="ECO:0000313" key="2">
    <source>
        <dbReference type="EMBL" id="RDW81420.1"/>
    </source>
</evidence>
<feature type="region of interest" description="Disordered" evidence="1">
    <location>
        <begin position="49"/>
        <end position="74"/>
    </location>
</feature>
<dbReference type="EMBL" id="PVWQ01000005">
    <property type="protein sequence ID" value="RDW81420.1"/>
    <property type="molecule type" value="Genomic_DNA"/>
</dbReference>
<accession>A0A3D8S5E9</accession>
<evidence type="ECO:0000256" key="1">
    <source>
        <dbReference type="SAM" id="MobiDB-lite"/>
    </source>
</evidence>
<organism evidence="2 3">
    <name type="scientific">Aspergillus mulundensis</name>
    <dbReference type="NCBI Taxonomy" id="1810919"/>
    <lineage>
        <taxon>Eukaryota</taxon>
        <taxon>Fungi</taxon>
        <taxon>Dikarya</taxon>
        <taxon>Ascomycota</taxon>
        <taxon>Pezizomycotina</taxon>
        <taxon>Eurotiomycetes</taxon>
        <taxon>Eurotiomycetidae</taxon>
        <taxon>Eurotiales</taxon>
        <taxon>Aspergillaceae</taxon>
        <taxon>Aspergillus</taxon>
        <taxon>Aspergillus subgen. Nidulantes</taxon>
    </lineage>
</organism>
<evidence type="ECO:0000313" key="3">
    <source>
        <dbReference type="Proteomes" id="UP000256690"/>
    </source>
</evidence>
<name>A0A3D8S5E9_9EURO</name>
<reference evidence="2 3" key="1">
    <citation type="journal article" date="2018" name="IMA Fungus">
        <title>IMA Genome-F 9: Draft genome sequence of Annulohypoxylon stygium, Aspergillus mulundensis, Berkeleyomyces basicola (syn. Thielaviopsis basicola), Ceratocystis smalleyi, two Cercospora beticola strains, Coleophoma cylindrospora, Fusarium fracticaudum, Phialophora cf. hyalina, and Morchella septimelata.</title>
        <authorList>
            <person name="Wingfield B.D."/>
            <person name="Bills G.F."/>
            <person name="Dong Y."/>
            <person name="Huang W."/>
            <person name="Nel W.J."/>
            <person name="Swalarsk-Parry B.S."/>
            <person name="Vaghefi N."/>
            <person name="Wilken P.M."/>
            <person name="An Z."/>
            <person name="de Beer Z.W."/>
            <person name="De Vos L."/>
            <person name="Chen L."/>
            <person name="Duong T.A."/>
            <person name="Gao Y."/>
            <person name="Hammerbacher A."/>
            <person name="Kikkert J.R."/>
            <person name="Li Y."/>
            <person name="Li H."/>
            <person name="Li K."/>
            <person name="Li Q."/>
            <person name="Liu X."/>
            <person name="Ma X."/>
            <person name="Naidoo K."/>
            <person name="Pethybridge S.J."/>
            <person name="Sun J."/>
            <person name="Steenkamp E.T."/>
            <person name="van der Nest M.A."/>
            <person name="van Wyk S."/>
            <person name="Wingfield M.J."/>
            <person name="Xiong C."/>
            <person name="Yue Q."/>
            <person name="Zhang X."/>
        </authorList>
    </citation>
    <scope>NUCLEOTIDE SEQUENCE [LARGE SCALE GENOMIC DNA]</scope>
    <source>
        <strain evidence="2 3">DSM 5745</strain>
    </source>
</reference>
<dbReference type="GeneID" id="38115347"/>
<comment type="caution">
    <text evidence="2">The sequence shown here is derived from an EMBL/GenBank/DDBJ whole genome shotgun (WGS) entry which is preliminary data.</text>
</comment>
<gene>
    <name evidence="2" type="ORF">DSM5745_04977</name>
</gene>
<dbReference type="RefSeq" id="XP_026604473.1">
    <property type="nucleotide sequence ID" value="XM_026746993.1"/>
</dbReference>
<protein>
    <submittedName>
        <fullName evidence="2">Uncharacterized protein</fullName>
    </submittedName>
</protein>
<dbReference type="AlphaFoldDB" id="A0A3D8S5E9"/>
<proteinExistence type="predicted"/>